<evidence type="ECO:0000259" key="1">
    <source>
        <dbReference type="Pfam" id="PF20231"/>
    </source>
</evidence>
<dbReference type="AlphaFoldDB" id="A0A9J7LEM2"/>
<dbReference type="RefSeq" id="XP_035680763.1">
    <property type="nucleotide sequence ID" value="XM_035824870.1"/>
</dbReference>
<dbReference type="Proteomes" id="UP000001554">
    <property type="component" value="Chromosome 7"/>
</dbReference>
<dbReference type="Pfam" id="PF20231">
    <property type="entry name" value="DUF6589"/>
    <property type="match status" value="1"/>
</dbReference>
<dbReference type="GeneID" id="118418816"/>
<proteinExistence type="predicted"/>
<gene>
    <name evidence="3" type="primary">LOC118418816</name>
</gene>
<evidence type="ECO:0000313" key="3">
    <source>
        <dbReference type="RefSeq" id="XP_035680763.1"/>
    </source>
</evidence>
<dbReference type="KEGG" id="bfo:118418816"/>
<reference evidence="3" key="2">
    <citation type="submission" date="2025-08" db="UniProtKB">
        <authorList>
            <consortium name="RefSeq"/>
        </authorList>
    </citation>
    <scope>IDENTIFICATION</scope>
    <source>
        <strain evidence="3">S238N-H82</strain>
        <tissue evidence="3">Testes</tissue>
    </source>
</reference>
<keyword evidence="2" id="KW-1185">Reference proteome</keyword>
<name>A0A9J7LEM2_BRAFL</name>
<sequence length="170" mass="19184">MADWSPKTAYVLTHNRGVNVHSTEGHGKPVDMCVENYNLTFKKVVKSSGGHLTLKHAQEVSLAVPLIDAARRVCDKVFRAKQTVSHSSPSSEADIKSMWRKISEGRVYLPTPGRRLMFGKKFADVVVKGMKRITFDKWLDNYLHKGDTEEEEGNHLDDDLEVDLTALMDE</sequence>
<feature type="domain" description="DUF6589" evidence="1">
    <location>
        <begin position="3"/>
        <end position="86"/>
    </location>
</feature>
<accession>A0A9J7LEM2</accession>
<dbReference type="InterPro" id="IPR046496">
    <property type="entry name" value="DUF6589"/>
</dbReference>
<dbReference type="OrthoDB" id="10201703at2759"/>
<dbReference type="OMA" id="MWRKISE"/>
<reference evidence="2" key="1">
    <citation type="journal article" date="2020" name="Nat. Ecol. Evol.">
        <title>Deeply conserved synteny resolves early events in vertebrate evolution.</title>
        <authorList>
            <person name="Simakov O."/>
            <person name="Marletaz F."/>
            <person name="Yue J.X."/>
            <person name="O'Connell B."/>
            <person name="Jenkins J."/>
            <person name="Brandt A."/>
            <person name="Calef R."/>
            <person name="Tung C.H."/>
            <person name="Huang T.K."/>
            <person name="Schmutz J."/>
            <person name="Satoh N."/>
            <person name="Yu J.K."/>
            <person name="Putnam N.H."/>
            <person name="Green R.E."/>
            <person name="Rokhsar D.S."/>
        </authorList>
    </citation>
    <scope>NUCLEOTIDE SEQUENCE [LARGE SCALE GENOMIC DNA]</scope>
    <source>
        <strain evidence="2">S238N-H82</strain>
    </source>
</reference>
<protein>
    <submittedName>
        <fullName evidence="3">Uncharacterized protein LOC118418816</fullName>
    </submittedName>
</protein>
<evidence type="ECO:0000313" key="2">
    <source>
        <dbReference type="Proteomes" id="UP000001554"/>
    </source>
</evidence>
<organism evidence="2 3">
    <name type="scientific">Branchiostoma floridae</name>
    <name type="common">Florida lancelet</name>
    <name type="synonym">Amphioxus</name>
    <dbReference type="NCBI Taxonomy" id="7739"/>
    <lineage>
        <taxon>Eukaryota</taxon>
        <taxon>Metazoa</taxon>
        <taxon>Chordata</taxon>
        <taxon>Cephalochordata</taxon>
        <taxon>Leptocardii</taxon>
        <taxon>Amphioxiformes</taxon>
        <taxon>Branchiostomatidae</taxon>
        <taxon>Branchiostoma</taxon>
    </lineage>
</organism>